<protein>
    <submittedName>
        <fullName evidence="2">Uncharacterized protein</fullName>
    </submittedName>
</protein>
<feature type="transmembrane region" description="Helical" evidence="1">
    <location>
        <begin position="38"/>
        <end position="66"/>
    </location>
</feature>
<organism evidence="2">
    <name type="scientific">Zea mays</name>
    <name type="common">Maize</name>
    <dbReference type="NCBI Taxonomy" id="4577"/>
    <lineage>
        <taxon>Eukaryota</taxon>
        <taxon>Viridiplantae</taxon>
        <taxon>Streptophyta</taxon>
        <taxon>Embryophyta</taxon>
        <taxon>Tracheophyta</taxon>
        <taxon>Spermatophyta</taxon>
        <taxon>Magnoliopsida</taxon>
        <taxon>Liliopsida</taxon>
        <taxon>Poales</taxon>
        <taxon>Poaceae</taxon>
        <taxon>PACMAD clade</taxon>
        <taxon>Panicoideae</taxon>
        <taxon>Andropogonodae</taxon>
        <taxon>Andropogoneae</taxon>
        <taxon>Tripsacinae</taxon>
        <taxon>Zea</taxon>
    </lineage>
</organism>
<keyword evidence="1" id="KW-0472">Membrane</keyword>
<accession>C4J138</accession>
<keyword evidence="1" id="KW-1133">Transmembrane helix</keyword>
<name>C4J138_MAIZE</name>
<evidence type="ECO:0000256" key="1">
    <source>
        <dbReference type="SAM" id="Phobius"/>
    </source>
</evidence>
<dbReference type="AlphaFoldDB" id="C4J138"/>
<evidence type="ECO:0000313" key="2">
    <source>
        <dbReference type="EMBL" id="ACR34888.1"/>
    </source>
</evidence>
<dbReference type="EMBL" id="BT084535">
    <property type="protein sequence ID" value="ACR34888.1"/>
    <property type="molecule type" value="mRNA"/>
</dbReference>
<proteinExistence type="evidence at transcript level"/>
<reference evidence="2" key="2">
    <citation type="submission" date="2012-06" db="EMBL/GenBank/DDBJ databases">
        <authorList>
            <person name="Yu Y."/>
            <person name="Currie J."/>
            <person name="Lomeli R."/>
            <person name="Angelova A."/>
            <person name="Collura K."/>
            <person name="Wissotski M."/>
            <person name="Campos D."/>
            <person name="Kudrna D."/>
            <person name="Golser W."/>
            <person name="Ashely E."/>
            <person name="Descour A."/>
            <person name="Fernandes J."/>
            <person name="Soderlund C."/>
            <person name="Walbot V."/>
        </authorList>
    </citation>
    <scope>NUCLEOTIDE SEQUENCE</scope>
    <source>
        <strain evidence="2">B73</strain>
    </source>
</reference>
<keyword evidence="1" id="KW-0812">Transmembrane</keyword>
<sequence length="88" mass="10137">MCILLCRTFPEGLLNLFFEYHSSSIQKKFSCQFRALGMLLWMGTITIKIISIPVHVIIFILFLGLFSMLKETSNTFTLCHSHKAITNH</sequence>
<reference evidence="2" key="1">
    <citation type="journal article" date="2009" name="PLoS Genet.">
        <title>Sequencing, mapping, and analysis of 27,455 maize full-length cDNAs.</title>
        <authorList>
            <person name="Soderlund C."/>
            <person name="Descour A."/>
            <person name="Kudrna D."/>
            <person name="Bomhoff M."/>
            <person name="Boyd L."/>
            <person name="Currie J."/>
            <person name="Angelova A."/>
            <person name="Collura K."/>
            <person name="Wissotski M."/>
            <person name="Ashley E."/>
            <person name="Morrow D."/>
            <person name="Fernandes J."/>
            <person name="Walbot V."/>
            <person name="Yu Y."/>
        </authorList>
    </citation>
    <scope>NUCLEOTIDE SEQUENCE</scope>
    <source>
        <strain evidence="2">B73</strain>
    </source>
</reference>